<dbReference type="Proteomes" id="UP001222680">
    <property type="component" value="Chromosome"/>
</dbReference>
<gene>
    <name evidence="3" type="ORF">MAY91_04225</name>
</gene>
<dbReference type="PANTHER" id="PTHR24567:SF74">
    <property type="entry name" value="HTH-TYPE TRANSCRIPTIONAL REGULATOR ARCR"/>
    <property type="match status" value="1"/>
</dbReference>
<dbReference type="SUPFAM" id="SSF46785">
    <property type="entry name" value="Winged helix' DNA-binding domain"/>
    <property type="match status" value="1"/>
</dbReference>
<dbReference type="PROSITE" id="PS50042">
    <property type="entry name" value="CNMP_BINDING_3"/>
    <property type="match status" value="1"/>
</dbReference>
<proteinExistence type="predicted"/>
<dbReference type="InterPro" id="IPR014710">
    <property type="entry name" value="RmlC-like_jellyroll"/>
</dbReference>
<dbReference type="Gene3D" id="2.60.120.10">
    <property type="entry name" value="Jelly Rolls"/>
    <property type="match status" value="1"/>
</dbReference>
<dbReference type="Gene3D" id="1.10.10.10">
    <property type="entry name" value="Winged helix-like DNA-binding domain superfamily/Winged helix DNA-binding domain"/>
    <property type="match status" value="1"/>
</dbReference>
<keyword evidence="4" id="KW-1185">Reference proteome</keyword>
<dbReference type="SUPFAM" id="SSF51206">
    <property type="entry name" value="cAMP-binding domain-like"/>
    <property type="match status" value="1"/>
</dbReference>
<organism evidence="3 4">
    <name type="scientific">Edwardsiella ictaluri</name>
    <dbReference type="NCBI Taxonomy" id="67780"/>
    <lineage>
        <taxon>Bacteria</taxon>
        <taxon>Pseudomonadati</taxon>
        <taxon>Pseudomonadota</taxon>
        <taxon>Gammaproteobacteria</taxon>
        <taxon>Enterobacterales</taxon>
        <taxon>Hafniaceae</taxon>
        <taxon>Edwardsiella</taxon>
    </lineage>
</organism>
<dbReference type="InterPro" id="IPR036390">
    <property type="entry name" value="WH_DNA-bd_sf"/>
</dbReference>
<dbReference type="InterPro" id="IPR050397">
    <property type="entry name" value="Env_Response_Regulators"/>
</dbReference>
<evidence type="ECO:0000256" key="1">
    <source>
        <dbReference type="SAM" id="MobiDB-lite"/>
    </source>
</evidence>
<dbReference type="Pfam" id="PF00027">
    <property type="entry name" value="cNMP_binding"/>
    <property type="match status" value="1"/>
</dbReference>
<feature type="region of interest" description="Disordered" evidence="1">
    <location>
        <begin position="230"/>
        <end position="286"/>
    </location>
</feature>
<evidence type="ECO:0000313" key="4">
    <source>
        <dbReference type="Proteomes" id="UP001222680"/>
    </source>
</evidence>
<protein>
    <submittedName>
        <fullName evidence="3">Crp/Fnr family transcriptional regulator</fullName>
    </submittedName>
</protein>
<reference evidence="3 4" key="1">
    <citation type="submission" date="2022-02" db="EMBL/GenBank/DDBJ databases">
        <title>Phenotypic, genotypic and serological characterization of Edwardsiella ictaluri from catfish and ornamental fish species.</title>
        <authorList>
            <person name="Rose D."/>
            <person name="Tekedar H.C."/>
            <person name="Waldbieser G.C."/>
            <person name="Aarattuthodi S."/>
            <person name="Griffin M.J."/>
        </authorList>
    </citation>
    <scope>NUCLEOTIDE SEQUENCE [LARGE SCALE GENOMIC DNA]</scope>
    <source>
        <strain evidence="3 4">13 TAL-140 K3</strain>
    </source>
</reference>
<dbReference type="SMART" id="SM00100">
    <property type="entry name" value="cNMP"/>
    <property type="match status" value="1"/>
</dbReference>
<dbReference type="InterPro" id="IPR000595">
    <property type="entry name" value="cNMP-bd_dom"/>
</dbReference>
<dbReference type="CDD" id="cd00038">
    <property type="entry name" value="CAP_ED"/>
    <property type="match status" value="1"/>
</dbReference>
<dbReference type="InterPro" id="IPR018490">
    <property type="entry name" value="cNMP-bd_dom_sf"/>
</dbReference>
<accession>A0ABY8GIJ1</accession>
<dbReference type="PANTHER" id="PTHR24567">
    <property type="entry name" value="CRP FAMILY TRANSCRIPTIONAL REGULATORY PROTEIN"/>
    <property type="match status" value="1"/>
</dbReference>
<name>A0ABY8GIJ1_EDWIC</name>
<sequence length="286" mass="32553">MFKANCSMHGEAWQAIIAQVTANAALYDWVKHCPLSIMRRWSARTVAQNGLICRQGDICQHFRLILQGEADIFFEADDGRRYQQARYHQGDILGELEIFEQRPYICSVEATRETRLLELTRDDFHRWLALDNHFNQRILRTCSQQYYHLSAKAGADSLYTLQQRVSLALWHRFAQQESERIALDKPQLSHEFAAAVRSINRILFTLKAQHIIAVDGEYITLLDAERLRGGGRPVTQDHEESDGTTTTHSPEPCHDPGTLCAAARRSAARRARRPLSGEGRTAGAEP</sequence>
<dbReference type="InterPro" id="IPR036388">
    <property type="entry name" value="WH-like_DNA-bd_sf"/>
</dbReference>
<evidence type="ECO:0000259" key="2">
    <source>
        <dbReference type="PROSITE" id="PS50042"/>
    </source>
</evidence>
<feature type="domain" description="Cyclic nucleotide-binding" evidence="2">
    <location>
        <begin position="52"/>
        <end position="145"/>
    </location>
</feature>
<evidence type="ECO:0000313" key="3">
    <source>
        <dbReference type="EMBL" id="WFN97291.1"/>
    </source>
</evidence>
<dbReference type="EMBL" id="CP092014">
    <property type="protein sequence ID" value="WFN97291.1"/>
    <property type="molecule type" value="Genomic_DNA"/>
</dbReference>